<dbReference type="FunFam" id="3.30.930.10:FF:000023">
    <property type="entry name" value="Proline--tRNA ligase"/>
    <property type="match status" value="1"/>
</dbReference>
<evidence type="ECO:0000256" key="2">
    <source>
        <dbReference type="ARBA" id="ARBA00022598"/>
    </source>
</evidence>
<dbReference type="InterPro" id="IPR009068">
    <property type="entry name" value="uS15_NS1_RNA-bd_sf"/>
</dbReference>
<accession>K8F0B8</accession>
<dbReference type="CDD" id="cd00862">
    <property type="entry name" value="ProRS_anticodon_zinc"/>
    <property type="match status" value="1"/>
</dbReference>
<dbReference type="InterPro" id="IPR017449">
    <property type="entry name" value="Pro-tRNA_synth_II"/>
</dbReference>
<reference evidence="10 11" key="1">
    <citation type="submission" date="2011-10" db="EMBL/GenBank/DDBJ databases">
        <authorList>
            <person name="Genoscope - CEA"/>
        </authorList>
    </citation>
    <scope>NUCLEOTIDE SEQUENCE [LARGE SCALE GENOMIC DNA]</scope>
    <source>
        <strain evidence="10 11">RCC 1105</strain>
    </source>
</reference>
<dbReference type="GO" id="GO:0005737">
    <property type="term" value="C:cytoplasm"/>
    <property type="evidence" value="ECO:0007669"/>
    <property type="project" value="InterPro"/>
</dbReference>
<dbReference type="InterPro" id="IPR004499">
    <property type="entry name" value="Pro-tRNA-ligase_IIa_arc-type"/>
</dbReference>
<dbReference type="Gene3D" id="3.30.930.10">
    <property type="entry name" value="Bira Bifunctional Protein, Domain 2"/>
    <property type="match status" value="1"/>
</dbReference>
<dbReference type="Pfam" id="PF00587">
    <property type="entry name" value="tRNA-synt_2b"/>
    <property type="match status" value="1"/>
</dbReference>
<evidence type="ECO:0000313" key="11">
    <source>
        <dbReference type="Proteomes" id="UP000198341"/>
    </source>
</evidence>
<dbReference type="InterPro" id="IPR004154">
    <property type="entry name" value="Anticodon-bd"/>
</dbReference>
<dbReference type="STRING" id="41875.K8F0B8"/>
<evidence type="ECO:0000313" key="10">
    <source>
        <dbReference type="EMBL" id="CCO14938.1"/>
    </source>
</evidence>
<evidence type="ECO:0000256" key="1">
    <source>
        <dbReference type="ARBA" id="ARBA00012831"/>
    </source>
</evidence>
<comment type="catalytic activity">
    <reaction evidence="7">
        <text>tRNA(Pro) + L-proline + ATP = L-prolyl-tRNA(Pro) + AMP + diphosphate</text>
        <dbReference type="Rhea" id="RHEA:14305"/>
        <dbReference type="Rhea" id="RHEA-COMP:9700"/>
        <dbReference type="Rhea" id="RHEA-COMP:9702"/>
        <dbReference type="ChEBI" id="CHEBI:30616"/>
        <dbReference type="ChEBI" id="CHEBI:33019"/>
        <dbReference type="ChEBI" id="CHEBI:60039"/>
        <dbReference type="ChEBI" id="CHEBI:78442"/>
        <dbReference type="ChEBI" id="CHEBI:78532"/>
        <dbReference type="ChEBI" id="CHEBI:456215"/>
        <dbReference type="EC" id="6.1.1.15"/>
    </reaction>
</comment>
<dbReference type="GO" id="GO:0017101">
    <property type="term" value="C:aminoacyl-tRNA synthetase multienzyme complex"/>
    <property type="evidence" value="ECO:0007669"/>
    <property type="project" value="TreeGrafter"/>
</dbReference>
<dbReference type="PANTHER" id="PTHR43382:SF3">
    <property type="entry name" value="PROLINE--TRNA LIGASE, CHLOROPLASTIC_MITOCHONDRIAL"/>
    <property type="match status" value="1"/>
</dbReference>
<protein>
    <recommendedName>
        <fullName evidence="1">proline--tRNA ligase</fullName>
        <ecNumber evidence="1">6.1.1.15</ecNumber>
    </recommendedName>
    <alternativeName>
        <fullName evidence="6">Prolyl-tRNA synthetase</fullName>
    </alternativeName>
</protein>
<dbReference type="Proteomes" id="UP000198341">
    <property type="component" value="Chromosome 2"/>
</dbReference>
<evidence type="ECO:0000259" key="9">
    <source>
        <dbReference type="PROSITE" id="PS50862"/>
    </source>
</evidence>
<keyword evidence="2" id="KW-0436">Ligase</keyword>
<dbReference type="InterPro" id="IPR006195">
    <property type="entry name" value="aa-tRNA-synth_II"/>
</dbReference>
<dbReference type="PANTHER" id="PTHR43382">
    <property type="entry name" value="PROLYL-TRNA SYNTHETASE"/>
    <property type="match status" value="1"/>
</dbReference>
<dbReference type="InterPro" id="IPR002316">
    <property type="entry name" value="Pro-tRNA-ligase_IIa"/>
</dbReference>
<dbReference type="GeneID" id="19017364"/>
<dbReference type="SUPFAM" id="SSF52954">
    <property type="entry name" value="Class II aaRS ABD-related"/>
    <property type="match status" value="1"/>
</dbReference>
<evidence type="ECO:0000256" key="4">
    <source>
        <dbReference type="ARBA" id="ARBA00022840"/>
    </source>
</evidence>
<dbReference type="EMBL" id="FO082277">
    <property type="protein sequence ID" value="CCO14938.1"/>
    <property type="molecule type" value="Genomic_DNA"/>
</dbReference>
<dbReference type="GO" id="GO:0005524">
    <property type="term" value="F:ATP binding"/>
    <property type="evidence" value="ECO:0007669"/>
    <property type="project" value="UniProtKB-KW"/>
</dbReference>
<feature type="region of interest" description="Disordered" evidence="8">
    <location>
        <begin position="188"/>
        <end position="224"/>
    </location>
</feature>
<dbReference type="EC" id="6.1.1.15" evidence="1"/>
<dbReference type="AlphaFoldDB" id="K8F0B8"/>
<dbReference type="SUPFAM" id="SSF47060">
    <property type="entry name" value="S15/NS1 RNA-binding domain"/>
    <property type="match status" value="1"/>
</dbReference>
<dbReference type="CDD" id="cd00778">
    <property type="entry name" value="ProRS_core_arch_euk"/>
    <property type="match status" value="1"/>
</dbReference>
<dbReference type="Pfam" id="PF03129">
    <property type="entry name" value="HGTP_anticodon"/>
    <property type="match status" value="1"/>
</dbReference>
<organism evidence="10 11">
    <name type="scientific">Bathycoccus prasinos</name>
    <dbReference type="NCBI Taxonomy" id="41875"/>
    <lineage>
        <taxon>Eukaryota</taxon>
        <taxon>Viridiplantae</taxon>
        <taxon>Chlorophyta</taxon>
        <taxon>Mamiellophyceae</taxon>
        <taxon>Mamiellales</taxon>
        <taxon>Bathycoccaceae</taxon>
        <taxon>Bathycoccus</taxon>
    </lineage>
</organism>
<gene>
    <name evidence="10" type="ORF">Bathy02g02510</name>
</gene>
<dbReference type="KEGG" id="bpg:Bathy02g02510"/>
<dbReference type="Pfam" id="PF09180">
    <property type="entry name" value="ProRS-C_1"/>
    <property type="match status" value="1"/>
</dbReference>
<evidence type="ECO:0000256" key="3">
    <source>
        <dbReference type="ARBA" id="ARBA00022741"/>
    </source>
</evidence>
<dbReference type="InterPro" id="IPR002314">
    <property type="entry name" value="aa-tRNA-synt_IIb"/>
</dbReference>
<sequence>MTTKRRHFFTNTTRTMMRMMTTTTTTTTARRHLSRRNSFKGWWFPSCGRFSSPAITSSCTNTSSCTTSSSALNSTPVVPAAKPIPSVSSFFSASSTIRENENRKTGGGFCGGGGKRFFFTQTSFTSFTSSVVTRSSSSSSAATSGDVADAIAKQGDLIKALKASGKTNQDEDVKAAVAVLKELKAKADPSAGEAKKNKEENSSDKKKKNDGGGKGGKEAEAQVTPRSEDFSKWYLDVIRECELADYGPARGTMVIRPYGFAMWETTQTILNEQFGMRGVENCYFPQLIPYSFITKEASHVEGFAPELAVVTQGGGKTLEEPLVVRPTSETIVNHMLSQWIQSYRDLPIKLNQWCNVHRWEMRTRPFIRTLEFLWQEGHTAHATAEEANAMAMEMIKVYSEFAEKTLAMPVIVGKKSSIESFAGAKATFTMEAMMGDKKALQAGTSHDLGDNFAKAFETTFLDTDGKAKNVYQSSWGVSTRMMGGVIMTHGDDKGLTLPPKLAPVQVIVTPIWQKNKDKESVMASCDAITKILKEAGIRVKIDADDTKSPGWKFNFWEMKGVPIRIEIGPRDVEKNACVVARRDVPGKEGKEFGVSAEKASLVEKIHVILDEIQDAMLEKARKFRDENIVDCATMADLEKTIEDGKWARCAWEGSDEEEKEIKEKTGATIRCFPFEQPSSVGNCIQTGKPAKEVCIFAKSY</sequence>
<dbReference type="SUPFAM" id="SSF55681">
    <property type="entry name" value="Class II aaRS and biotin synthetases"/>
    <property type="match status" value="1"/>
</dbReference>
<keyword evidence="5" id="KW-0030">Aminoacyl-tRNA synthetase</keyword>
<dbReference type="PROSITE" id="PS50862">
    <property type="entry name" value="AA_TRNA_LIGASE_II"/>
    <property type="match status" value="1"/>
</dbReference>
<keyword evidence="4" id="KW-0067">ATP-binding</keyword>
<dbReference type="InterPro" id="IPR033721">
    <property type="entry name" value="ProRS_core_arch_euk"/>
</dbReference>
<dbReference type="FunFam" id="3.40.50.800:FF:000016">
    <property type="entry name" value="Proline--tRNA ligase, chloroplastic/mitochondrial"/>
    <property type="match status" value="1"/>
</dbReference>
<name>K8F0B8_9CHLO</name>
<dbReference type="Gene3D" id="1.10.287.10">
    <property type="entry name" value="S15/NS1, RNA-binding"/>
    <property type="match status" value="1"/>
</dbReference>
<dbReference type="SMART" id="SM00946">
    <property type="entry name" value="ProRS-C_1"/>
    <property type="match status" value="1"/>
</dbReference>
<feature type="domain" description="Aminoacyl-transfer RNA synthetases class-II family profile" evidence="9">
    <location>
        <begin position="250"/>
        <end position="498"/>
    </location>
</feature>
<dbReference type="PRINTS" id="PR01046">
    <property type="entry name" value="TRNASYNTHPRO"/>
</dbReference>
<dbReference type="Gene3D" id="3.40.50.800">
    <property type="entry name" value="Anticodon-binding domain"/>
    <property type="match status" value="1"/>
</dbReference>
<proteinExistence type="inferred from homology"/>
<dbReference type="InterPro" id="IPR036621">
    <property type="entry name" value="Anticodon-bd_dom_sf"/>
</dbReference>
<evidence type="ECO:0000256" key="7">
    <source>
        <dbReference type="ARBA" id="ARBA00047671"/>
    </source>
</evidence>
<dbReference type="NCBIfam" id="TIGR00408">
    <property type="entry name" value="proS_fam_I"/>
    <property type="match status" value="1"/>
</dbReference>
<dbReference type="OrthoDB" id="1350766at2759"/>
<evidence type="ECO:0000256" key="8">
    <source>
        <dbReference type="SAM" id="MobiDB-lite"/>
    </source>
</evidence>
<dbReference type="eggNOG" id="KOG4163">
    <property type="taxonomic scope" value="Eukaryota"/>
</dbReference>
<dbReference type="GO" id="GO:0006433">
    <property type="term" value="P:prolyl-tRNA aminoacylation"/>
    <property type="evidence" value="ECO:0007669"/>
    <property type="project" value="InterPro"/>
</dbReference>
<dbReference type="HAMAP" id="MF_01571">
    <property type="entry name" value="Pro_tRNA_synth_type3"/>
    <property type="match status" value="1"/>
</dbReference>
<dbReference type="SUPFAM" id="SSF64586">
    <property type="entry name" value="C-terminal domain of ProRS"/>
    <property type="match status" value="1"/>
</dbReference>
<dbReference type="RefSeq" id="XP_007514698.1">
    <property type="nucleotide sequence ID" value="XM_007514636.1"/>
</dbReference>
<dbReference type="InterPro" id="IPR045864">
    <property type="entry name" value="aa-tRNA-synth_II/BPL/LPL"/>
</dbReference>
<dbReference type="InterPro" id="IPR016061">
    <property type="entry name" value="Pro-tRNA_ligase_II_C"/>
</dbReference>
<evidence type="ECO:0000256" key="5">
    <source>
        <dbReference type="ARBA" id="ARBA00023146"/>
    </source>
</evidence>
<dbReference type="GO" id="GO:0004827">
    <property type="term" value="F:proline-tRNA ligase activity"/>
    <property type="evidence" value="ECO:0007669"/>
    <property type="project" value="UniProtKB-EC"/>
</dbReference>
<dbReference type="Gene3D" id="3.30.110.30">
    <property type="entry name" value="C-terminal domain of ProRS"/>
    <property type="match status" value="1"/>
</dbReference>
<evidence type="ECO:0000256" key="6">
    <source>
        <dbReference type="ARBA" id="ARBA00029731"/>
    </source>
</evidence>
<keyword evidence="11" id="KW-1185">Reference proteome</keyword>
<keyword evidence="3" id="KW-0547">Nucleotide-binding</keyword>